<organism evidence="1 2">
    <name type="scientific">Micromonospora cremea</name>
    <dbReference type="NCBI Taxonomy" id="709881"/>
    <lineage>
        <taxon>Bacteria</taxon>
        <taxon>Bacillati</taxon>
        <taxon>Actinomycetota</taxon>
        <taxon>Actinomycetes</taxon>
        <taxon>Micromonosporales</taxon>
        <taxon>Micromonosporaceae</taxon>
        <taxon>Micromonospora</taxon>
    </lineage>
</organism>
<proteinExistence type="predicted"/>
<dbReference type="EMBL" id="FSQT01000002">
    <property type="protein sequence ID" value="SIN22140.1"/>
    <property type="molecule type" value="Genomic_DNA"/>
</dbReference>
<accession>A0A1N5ZKD8</accession>
<dbReference type="AlphaFoldDB" id="A0A1N5ZKD8"/>
<gene>
    <name evidence="1" type="ORF">SAMN04489832_4106</name>
</gene>
<evidence type="ECO:0000313" key="2">
    <source>
        <dbReference type="Proteomes" id="UP000185124"/>
    </source>
</evidence>
<keyword evidence="2" id="KW-1185">Reference proteome</keyword>
<sequence length="41" mass="4012">MGGMTDQPSVARAYAAPGMACEHCPRAAVDETGYALGAGGA</sequence>
<reference evidence="2" key="1">
    <citation type="submission" date="2016-12" db="EMBL/GenBank/DDBJ databases">
        <authorList>
            <person name="Varghese N."/>
            <person name="Submissions S."/>
        </authorList>
    </citation>
    <scope>NUCLEOTIDE SEQUENCE [LARGE SCALE GENOMIC DNA]</scope>
    <source>
        <strain evidence="2">DSM 45599</strain>
    </source>
</reference>
<protein>
    <submittedName>
        <fullName evidence="1">Uncharacterized protein</fullName>
    </submittedName>
</protein>
<name>A0A1N5ZKD8_9ACTN</name>
<dbReference type="STRING" id="709881.SAMN04489832_4106"/>
<evidence type="ECO:0000313" key="1">
    <source>
        <dbReference type="EMBL" id="SIN22140.1"/>
    </source>
</evidence>
<dbReference type="Proteomes" id="UP000185124">
    <property type="component" value="Unassembled WGS sequence"/>
</dbReference>